<dbReference type="AlphaFoldDB" id="A0A378IF55"/>
<dbReference type="InterPro" id="IPR001638">
    <property type="entry name" value="Solute-binding_3/MltF_N"/>
</dbReference>
<sequence length="253" mass="28191">MDFKKIRAFCLKLFCILSIISSNCFSAPLVVGVGVSGLPIAQKIYSVKGPYYFGFCIDLMNDICKAIGESCTYKDTTLDNQFELLDQGKVDLLILSSPYTPYELSEYAASVPYAVSKMQFMALQNSPLNHLSDIKNKKIGALKNTFYSLLVESPYGSKNEIIAYNTNDELISDLTQHKVDLIAMNNVVAYTLMYNSTYSIKPVGHSIPLGEGYGIIGLPNKKALIEKINRAILSIENDGTYASIYRKYYIPED</sequence>
<dbReference type="Gene3D" id="3.40.190.10">
    <property type="entry name" value="Periplasmic binding protein-like II"/>
    <property type="match status" value="2"/>
</dbReference>
<dbReference type="STRING" id="28083.Lbir_1680"/>
<keyword evidence="2 3" id="KW-0732">Signal</keyword>
<dbReference type="RefSeq" id="WP_058523737.1">
    <property type="nucleotide sequence ID" value="NZ_CAAAHV010000019.1"/>
</dbReference>
<evidence type="ECO:0000256" key="2">
    <source>
        <dbReference type="ARBA" id="ARBA00022729"/>
    </source>
</evidence>
<accession>A0A378IF55</accession>
<evidence type="ECO:0000256" key="3">
    <source>
        <dbReference type="SAM" id="SignalP"/>
    </source>
</evidence>
<dbReference type="OrthoDB" id="5650170at2"/>
<feature type="signal peptide" evidence="3">
    <location>
        <begin position="1"/>
        <end position="26"/>
    </location>
</feature>
<evidence type="ECO:0000313" key="5">
    <source>
        <dbReference type="EMBL" id="KTC71528.1"/>
    </source>
</evidence>
<dbReference type="Proteomes" id="UP000054735">
    <property type="component" value="Unassembled WGS sequence"/>
</dbReference>
<evidence type="ECO:0000259" key="4">
    <source>
        <dbReference type="SMART" id="SM00062"/>
    </source>
</evidence>
<comment type="similarity">
    <text evidence="1">Belongs to the bacterial solute-binding protein 3 family.</text>
</comment>
<evidence type="ECO:0000313" key="8">
    <source>
        <dbReference type="Proteomes" id="UP000255066"/>
    </source>
</evidence>
<dbReference type="PANTHER" id="PTHR35936">
    <property type="entry name" value="MEMBRANE-BOUND LYTIC MUREIN TRANSGLYCOSYLASE F"/>
    <property type="match status" value="1"/>
</dbReference>
<dbReference type="SMART" id="SM00062">
    <property type="entry name" value="PBPb"/>
    <property type="match status" value="1"/>
</dbReference>
<name>A0A378IF55_9GAMM</name>
<evidence type="ECO:0000256" key="1">
    <source>
        <dbReference type="ARBA" id="ARBA00010333"/>
    </source>
</evidence>
<feature type="chain" id="PRO_5016640572" evidence="3">
    <location>
        <begin position="27"/>
        <end position="253"/>
    </location>
</feature>
<feature type="domain" description="Solute-binding protein family 3/N-terminal" evidence="4">
    <location>
        <begin position="30"/>
        <end position="252"/>
    </location>
</feature>
<dbReference type="SUPFAM" id="SSF53850">
    <property type="entry name" value="Periplasmic binding protein-like II"/>
    <property type="match status" value="1"/>
</dbReference>
<proteinExistence type="inferred from homology"/>
<evidence type="ECO:0000313" key="6">
    <source>
        <dbReference type="EMBL" id="STX30864.1"/>
    </source>
</evidence>
<reference evidence="6 8" key="2">
    <citation type="submission" date="2018-06" db="EMBL/GenBank/DDBJ databases">
        <authorList>
            <consortium name="Pathogen Informatics"/>
            <person name="Doyle S."/>
        </authorList>
    </citation>
    <scope>NUCLEOTIDE SEQUENCE [LARGE SCALE GENOMIC DNA]</scope>
    <source>
        <strain evidence="6 8">NCTC12437</strain>
    </source>
</reference>
<protein>
    <submittedName>
        <fullName evidence="6">Glutamine ABC transporter</fullName>
    </submittedName>
</protein>
<keyword evidence="7" id="KW-1185">Reference proteome</keyword>
<dbReference type="Proteomes" id="UP000255066">
    <property type="component" value="Unassembled WGS sequence"/>
</dbReference>
<evidence type="ECO:0000313" key="7">
    <source>
        <dbReference type="Proteomes" id="UP000054735"/>
    </source>
</evidence>
<organism evidence="6 8">
    <name type="scientific">Legionella birminghamensis</name>
    <dbReference type="NCBI Taxonomy" id="28083"/>
    <lineage>
        <taxon>Bacteria</taxon>
        <taxon>Pseudomonadati</taxon>
        <taxon>Pseudomonadota</taxon>
        <taxon>Gammaproteobacteria</taxon>
        <taxon>Legionellales</taxon>
        <taxon>Legionellaceae</taxon>
        <taxon>Legionella</taxon>
    </lineage>
</organism>
<gene>
    <name evidence="6" type="primary">argT</name>
    <name evidence="5" type="ORF">Lbir_1680</name>
    <name evidence="6" type="ORF">NCTC12437_00631</name>
</gene>
<reference evidence="5 7" key="1">
    <citation type="submission" date="2015-11" db="EMBL/GenBank/DDBJ databases">
        <title>Genomic analysis of 38 Legionella species identifies large and diverse effector repertoires.</title>
        <authorList>
            <person name="Burstein D."/>
            <person name="Amaro F."/>
            <person name="Zusman T."/>
            <person name="Lifshitz Z."/>
            <person name="Cohen O."/>
            <person name="Gilbert J.A."/>
            <person name="Pupko T."/>
            <person name="Shuman H.A."/>
            <person name="Segal G."/>
        </authorList>
    </citation>
    <scope>NUCLEOTIDE SEQUENCE [LARGE SCALE GENOMIC DNA]</scope>
    <source>
        <strain evidence="5 7">CDC#1407-AL-14</strain>
    </source>
</reference>
<dbReference type="EMBL" id="UGNW01000001">
    <property type="protein sequence ID" value="STX30864.1"/>
    <property type="molecule type" value="Genomic_DNA"/>
</dbReference>
<dbReference type="EMBL" id="LNXT01000021">
    <property type="protein sequence ID" value="KTC71528.1"/>
    <property type="molecule type" value="Genomic_DNA"/>
</dbReference>
<dbReference type="Pfam" id="PF00497">
    <property type="entry name" value="SBP_bac_3"/>
    <property type="match status" value="1"/>
</dbReference>